<dbReference type="PANTHER" id="PTHR11505">
    <property type="entry name" value="L1 TRANSPOSABLE ELEMENT-RELATED"/>
    <property type="match status" value="1"/>
</dbReference>
<evidence type="ECO:0008006" key="5">
    <source>
        <dbReference type="Google" id="ProtNLM"/>
    </source>
</evidence>
<sequence>MPKKLNKDKQKTTFEAQDESGVEEGQMDAMHEHEQEKQPANSDMPSTLDLLNAIRLFKQEFHTEMGGIMSAIGAVQVDIQKCGGRIDEAEKRISNAEDEITLLKNDMESLERQAKFLSKKVEDLEGRSRRNNIRILGIPEKEEGTDPRSFMEKFISDTLKIPPPVLERAHRINTRQSSIANRSRAFIIKCLSYRDREGIMKAARTIKELSYKDNKIAFLPDLPAETYRQQRQYDGVRKKLREIGLWKHRIIYPARLLLTNEERTQVFDTPADVDVYIKSLKQAQNA</sequence>
<feature type="region of interest" description="Disordered" evidence="2">
    <location>
        <begin position="1"/>
        <end position="44"/>
    </location>
</feature>
<evidence type="ECO:0000313" key="3">
    <source>
        <dbReference type="Ensembl" id="ENSACLP00000053283.1"/>
    </source>
</evidence>
<dbReference type="AlphaFoldDB" id="A0AAX7T8R9"/>
<reference evidence="3" key="3">
    <citation type="submission" date="2025-08" db="UniProtKB">
        <authorList>
            <consortium name="Ensembl"/>
        </authorList>
    </citation>
    <scope>IDENTIFICATION</scope>
</reference>
<reference evidence="3" key="4">
    <citation type="submission" date="2025-09" db="UniProtKB">
        <authorList>
            <consortium name="Ensembl"/>
        </authorList>
    </citation>
    <scope>IDENTIFICATION</scope>
</reference>
<evidence type="ECO:0000313" key="4">
    <source>
        <dbReference type="Proteomes" id="UP000265100"/>
    </source>
</evidence>
<feature type="compositionally biased region" description="Basic and acidic residues" evidence="2">
    <location>
        <begin position="1"/>
        <end position="12"/>
    </location>
</feature>
<keyword evidence="1" id="KW-0175">Coiled coil</keyword>
<dbReference type="GeneTree" id="ENSGT01040000240549"/>
<dbReference type="Proteomes" id="UP000265100">
    <property type="component" value="Chromosome 1"/>
</dbReference>
<dbReference type="Gene3D" id="1.20.5.340">
    <property type="match status" value="1"/>
</dbReference>
<accession>A0AAX7T8R9</accession>
<protein>
    <recommendedName>
        <fullName evidence="5">L1 transposable element RRM domain-containing protein</fullName>
    </recommendedName>
</protein>
<feature type="coiled-coil region" evidence="1">
    <location>
        <begin position="79"/>
        <end position="127"/>
    </location>
</feature>
<feature type="compositionally biased region" description="Acidic residues" evidence="2">
    <location>
        <begin position="16"/>
        <end position="26"/>
    </location>
</feature>
<dbReference type="Gene3D" id="3.30.70.1820">
    <property type="entry name" value="L1 transposable element, RRM domain"/>
    <property type="match status" value="1"/>
</dbReference>
<keyword evidence="4" id="KW-1185">Reference proteome</keyword>
<name>A0AAX7T8R9_ASTCA</name>
<dbReference type="InterPro" id="IPR004244">
    <property type="entry name" value="Transposase_22"/>
</dbReference>
<evidence type="ECO:0000256" key="2">
    <source>
        <dbReference type="SAM" id="MobiDB-lite"/>
    </source>
</evidence>
<reference evidence="3 4" key="1">
    <citation type="submission" date="2018-05" db="EMBL/GenBank/DDBJ databases">
        <authorList>
            <person name="Datahose"/>
        </authorList>
    </citation>
    <scope>NUCLEOTIDE SEQUENCE</scope>
</reference>
<reference evidence="4" key="2">
    <citation type="submission" date="2023-03" db="EMBL/GenBank/DDBJ databases">
        <authorList>
            <consortium name="Wellcome Sanger Institute Data Sharing"/>
        </authorList>
    </citation>
    <scope>NUCLEOTIDE SEQUENCE [LARGE SCALE GENOMIC DNA]</scope>
</reference>
<dbReference type="Ensembl" id="ENSACLT00000067632.1">
    <property type="protein sequence ID" value="ENSACLP00000053283.1"/>
    <property type="gene ID" value="ENSACLG00000038156.1"/>
</dbReference>
<organism evidence="3 4">
    <name type="scientific">Astatotilapia calliptera</name>
    <name type="common">Eastern happy</name>
    <name type="synonym">Chromis callipterus</name>
    <dbReference type="NCBI Taxonomy" id="8154"/>
    <lineage>
        <taxon>Eukaryota</taxon>
        <taxon>Metazoa</taxon>
        <taxon>Chordata</taxon>
        <taxon>Craniata</taxon>
        <taxon>Vertebrata</taxon>
        <taxon>Euteleostomi</taxon>
        <taxon>Actinopterygii</taxon>
        <taxon>Neopterygii</taxon>
        <taxon>Teleostei</taxon>
        <taxon>Neoteleostei</taxon>
        <taxon>Acanthomorphata</taxon>
        <taxon>Ovalentaria</taxon>
        <taxon>Cichlomorphae</taxon>
        <taxon>Cichliformes</taxon>
        <taxon>Cichlidae</taxon>
        <taxon>African cichlids</taxon>
        <taxon>Pseudocrenilabrinae</taxon>
        <taxon>Haplochromini</taxon>
        <taxon>Astatotilapia</taxon>
    </lineage>
</organism>
<evidence type="ECO:0000256" key="1">
    <source>
        <dbReference type="SAM" id="Coils"/>
    </source>
</evidence>
<proteinExistence type="predicted"/>